<feature type="transmembrane region" description="Helical" evidence="8">
    <location>
        <begin position="348"/>
        <end position="370"/>
    </location>
</feature>
<accession>A0A7X0FXD4</accession>
<dbReference type="Gene3D" id="1.20.1250.20">
    <property type="entry name" value="MFS general substrate transporter like domains"/>
    <property type="match status" value="1"/>
</dbReference>
<evidence type="ECO:0000313" key="10">
    <source>
        <dbReference type="EMBL" id="MBB6395294.1"/>
    </source>
</evidence>
<feature type="transmembrane region" description="Helical" evidence="8">
    <location>
        <begin position="29"/>
        <end position="53"/>
    </location>
</feature>
<gene>
    <name evidence="10" type="ORF">BKA00_002208</name>
</gene>
<comment type="caution">
    <text evidence="10">The sequence shown here is derived from an EMBL/GenBank/DDBJ whole genome shotgun (WGS) entry which is preliminary data.</text>
</comment>
<feature type="transmembrane region" description="Helical" evidence="8">
    <location>
        <begin position="290"/>
        <end position="309"/>
    </location>
</feature>
<dbReference type="EMBL" id="JACHMQ010000001">
    <property type="protein sequence ID" value="MBB6395294.1"/>
    <property type="molecule type" value="Genomic_DNA"/>
</dbReference>
<dbReference type="InterPro" id="IPR020846">
    <property type="entry name" value="MFS_dom"/>
</dbReference>
<organism evidence="10 11">
    <name type="scientific">Actinomadura coerulea</name>
    <dbReference type="NCBI Taxonomy" id="46159"/>
    <lineage>
        <taxon>Bacteria</taxon>
        <taxon>Bacillati</taxon>
        <taxon>Actinomycetota</taxon>
        <taxon>Actinomycetes</taxon>
        <taxon>Streptosporangiales</taxon>
        <taxon>Thermomonosporaceae</taxon>
        <taxon>Actinomadura</taxon>
    </lineage>
</organism>
<evidence type="ECO:0000256" key="4">
    <source>
        <dbReference type="ARBA" id="ARBA00022692"/>
    </source>
</evidence>
<keyword evidence="5 8" id="KW-1133">Transmembrane helix</keyword>
<feature type="transmembrane region" description="Helical" evidence="8">
    <location>
        <begin position="261"/>
        <end position="281"/>
    </location>
</feature>
<evidence type="ECO:0000256" key="2">
    <source>
        <dbReference type="ARBA" id="ARBA00022448"/>
    </source>
</evidence>
<feature type="compositionally biased region" description="Pro residues" evidence="7">
    <location>
        <begin position="10"/>
        <end position="20"/>
    </location>
</feature>
<keyword evidence="2" id="KW-0813">Transport</keyword>
<feature type="transmembrane region" description="Helical" evidence="8">
    <location>
        <begin position="59"/>
        <end position="84"/>
    </location>
</feature>
<keyword evidence="3" id="KW-1003">Cell membrane</keyword>
<dbReference type="PANTHER" id="PTHR23517">
    <property type="entry name" value="RESISTANCE PROTEIN MDTM, PUTATIVE-RELATED-RELATED"/>
    <property type="match status" value="1"/>
</dbReference>
<evidence type="ECO:0000313" key="11">
    <source>
        <dbReference type="Proteomes" id="UP000546324"/>
    </source>
</evidence>
<reference evidence="10 11" key="1">
    <citation type="submission" date="2020-08" db="EMBL/GenBank/DDBJ databases">
        <title>Sequencing the genomes of 1000 actinobacteria strains.</title>
        <authorList>
            <person name="Klenk H.-P."/>
        </authorList>
    </citation>
    <scope>NUCLEOTIDE SEQUENCE [LARGE SCALE GENOMIC DNA]</scope>
    <source>
        <strain evidence="10 11">DSM 43675</strain>
    </source>
</reference>
<sequence>MTAVSAPTTAPAPPGPPPVPAAGASDRRVVVAVVATQLAASLGFFAVMAHLVAHLRHDLGLLAGTVGLVLGVRVGLQFALLLPVGTLTDLLGARRTGMISCAVRALGFVMLGSAESVGALLCAAVALAVGGALYNPAGHSLLASVGPGSRSGGFAAYVAAQHLATVAGPPMGLLLLGTGSGFALLTAAAAALWVVAGVLFLLVPRSRGKGAPARPRDVVAGVRAVLGDRAFLYFALLTAPTTLLANHIMTAVPLLGFKPAVATLCFSLLAMVAAAVQPFVAVRRRGERPWVLRTGLLCAAAGFFLLAALDGTRPGPLMIAAVLNGVANGLVQPSVFQRTARRAPPERFGSYYGVMAFCAGMFSFAGDLVIGRLFDLGPAGAAWALTGVGACALVAAACTAAGGMAGPAAGPARYDGAHATGAVKVETTTGERK</sequence>
<feature type="transmembrane region" description="Helical" evidence="8">
    <location>
        <begin position="315"/>
        <end position="336"/>
    </location>
</feature>
<keyword evidence="4 8" id="KW-0812">Transmembrane</keyword>
<dbReference type="PANTHER" id="PTHR23517:SF2">
    <property type="entry name" value="MULTIDRUG RESISTANCE PROTEIN MDTH"/>
    <property type="match status" value="1"/>
</dbReference>
<dbReference type="PROSITE" id="PS50850">
    <property type="entry name" value="MFS"/>
    <property type="match status" value="1"/>
</dbReference>
<evidence type="ECO:0000256" key="3">
    <source>
        <dbReference type="ARBA" id="ARBA00022475"/>
    </source>
</evidence>
<protein>
    <submittedName>
        <fullName evidence="10">MFS family permease</fullName>
    </submittedName>
</protein>
<dbReference type="GO" id="GO:0005886">
    <property type="term" value="C:plasma membrane"/>
    <property type="evidence" value="ECO:0007669"/>
    <property type="project" value="UniProtKB-SubCell"/>
</dbReference>
<feature type="transmembrane region" description="Helical" evidence="8">
    <location>
        <begin position="105"/>
        <end position="134"/>
    </location>
</feature>
<feature type="transmembrane region" description="Helical" evidence="8">
    <location>
        <begin position="181"/>
        <end position="203"/>
    </location>
</feature>
<dbReference type="Pfam" id="PF07690">
    <property type="entry name" value="MFS_1"/>
    <property type="match status" value="1"/>
</dbReference>
<dbReference type="AlphaFoldDB" id="A0A7X0FXD4"/>
<evidence type="ECO:0000256" key="5">
    <source>
        <dbReference type="ARBA" id="ARBA00022989"/>
    </source>
</evidence>
<dbReference type="InterPro" id="IPR011701">
    <property type="entry name" value="MFS"/>
</dbReference>
<keyword evidence="6 8" id="KW-0472">Membrane</keyword>
<keyword evidence="11" id="KW-1185">Reference proteome</keyword>
<evidence type="ECO:0000256" key="8">
    <source>
        <dbReference type="SAM" id="Phobius"/>
    </source>
</evidence>
<name>A0A7X0FXD4_9ACTN</name>
<dbReference type="SUPFAM" id="SSF103473">
    <property type="entry name" value="MFS general substrate transporter"/>
    <property type="match status" value="1"/>
</dbReference>
<dbReference type="InterPro" id="IPR050171">
    <property type="entry name" value="MFS_Transporters"/>
</dbReference>
<evidence type="ECO:0000256" key="7">
    <source>
        <dbReference type="SAM" id="MobiDB-lite"/>
    </source>
</evidence>
<feature type="domain" description="Major facilitator superfamily (MFS) profile" evidence="9">
    <location>
        <begin position="29"/>
        <end position="414"/>
    </location>
</feature>
<feature type="region of interest" description="Disordered" evidence="7">
    <location>
        <begin position="1"/>
        <end position="21"/>
    </location>
</feature>
<evidence type="ECO:0000259" key="9">
    <source>
        <dbReference type="PROSITE" id="PS50850"/>
    </source>
</evidence>
<proteinExistence type="predicted"/>
<dbReference type="Proteomes" id="UP000546324">
    <property type="component" value="Unassembled WGS sequence"/>
</dbReference>
<feature type="transmembrane region" description="Helical" evidence="8">
    <location>
        <begin position="230"/>
        <end position="249"/>
    </location>
</feature>
<dbReference type="GO" id="GO:0022857">
    <property type="term" value="F:transmembrane transporter activity"/>
    <property type="evidence" value="ECO:0007669"/>
    <property type="project" value="InterPro"/>
</dbReference>
<evidence type="ECO:0000256" key="1">
    <source>
        <dbReference type="ARBA" id="ARBA00004651"/>
    </source>
</evidence>
<comment type="subcellular location">
    <subcellularLocation>
        <location evidence="1">Cell membrane</location>
        <topology evidence="1">Multi-pass membrane protein</topology>
    </subcellularLocation>
</comment>
<evidence type="ECO:0000256" key="6">
    <source>
        <dbReference type="ARBA" id="ARBA00023136"/>
    </source>
</evidence>
<dbReference type="InterPro" id="IPR036259">
    <property type="entry name" value="MFS_trans_sf"/>
</dbReference>
<feature type="transmembrane region" description="Helical" evidence="8">
    <location>
        <begin position="382"/>
        <end position="405"/>
    </location>
</feature>